<dbReference type="Proteomes" id="UP000009062">
    <property type="component" value="Chromosome"/>
</dbReference>
<dbReference type="Pfam" id="PF02517">
    <property type="entry name" value="Rce1-like"/>
    <property type="match status" value="1"/>
</dbReference>
<feature type="transmembrane region" description="Helical" evidence="1">
    <location>
        <begin position="136"/>
        <end position="156"/>
    </location>
</feature>
<reference evidence="3 4" key="1">
    <citation type="journal article" date="2012" name="Stand. Genomic Sci.">
        <title>Complete genome sequence of Pyrobaculum oguniense.</title>
        <authorList>
            <person name="Bernick D.L."/>
            <person name="Karplus K."/>
            <person name="Lui L.M."/>
            <person name="Coker J.K."/>
            <person name="Murphy J.N."/>
            <person name="Chan P.P."/>
            <person name="Cozen A.E."/>
            <person name="Lowe T.M."/>
        </authorList>
    </citation>
    <scope>NUCLEOTIDE SEQUENCE [LARGE SCALE GENOMIC DNA]</scope>
    <source>
        <strain evidence="3 4">TE7</strain>
    </source>
</reference>
<evidence type="ECO:0000256" key="1">
    <source>
        <dbReference type="SAM" id="Phobius"/>
    </source>
</evidence>
<dbReference type="KEGG" id="pog:Pogu_0761"/>
<dbReference type="STRING" id="698757.Pogu_0761"/>
<proteinExistence type="predicted"/>
<dbReference type="GO" id="GO:0004175">
    <property type="term" value="F:endopeptidase activity"/>
    <property type="evidence" value="ECO:0007669"/>
    <property type="project" value="UniProtKB-ARBA"/>
</dbReference>
<organism evidence="3 4">
    <name type="scientific">Pyrobaculum oguniense (strain DSM 13380 / JCM 10595 / TE7)</name>
    <dbReference type="NCBI Taxonomy" id="698757"/>
    <lineage>
        <taxon>Archaea</taxon>
        <taxon>Thermoproteota</taxon>
        <taxon>Thermoprotei</taxon>
        <taxon>Thermoproteales</taxon>
        <taxon>Thermoproteaceae</taxon>
        <taxon>Pyrobaculum</taxon>
    </lineage>
</organism>
<accession>H6Q858</accession>
<name>H6Q858_PYROT</name>
<feature type="domain" description="CAAX prenyl protease 2/Lysostaphin resistance protein A-like" evidence="2">
    <location>
        <begin position="87"/>
        <end position="160"/>
    </location>
</feature>
<dbReference type="HOGENOM" id="CLU_138958_0_0_2"/>
<dbReference type="GO" id="GO:0080120">
    <property type="term" value="P:CAAX-box protein maturation"/>
    <property type="evidence" value="ECO:0007669"/>
    <property type="project" value="UniProtKB-ARBA"/>
</dbReference>
<dbReference type="InterPro" id="IPR003675">
    <property type="entry name" value="Rce1/LyrA-like_dom"/>
</dbReference>
<gene>
    <name evidence="3" type="ordered locus">Pogu_0761</name>
</gene>
<evidence type="ECO:0000313" key="4">
    <source>
        <dbReference type="Proteomes" id="UP000009062"/>
    </source>
</evidence>
<keyword evidence="1" id="KW-0812">Transmembrane</keyword>
<feature type="transmembrane region" description="Helical" evidence="1">
    <location>
        <begin position="56"/>
        <end position="75"/>
    </location>
</feature>
<keyword evidence="3" id="KW-0645">Protease</keyword>
<dbReference type="EMBL" id="CP003316">
    <property type="protein sequence ID" value="AFA38788.1"/>
    <property type="molecule type" value="Genomic_DNA"/>
</dbReference>
<dbReference type="AlphaFoldDB" id="H6Q858"/>
<feature type="transmembrane region" description="Helical" evidence="1">
    <location>
        <begin position="107"/>
        <end position="124"/>
    </location>
</feature>
<evidence type="ECO:0000259" key="2">
    <source>
        <dbReference type="Pfam" id="PF02517"/>
    </source>
</evidence>
<keyword evidence="4" id="KW-1185">Reference proteome</keyword>
<protein>
    <submittedName>
        <fullName evidence="3">CAAX amino terminal protease family</fullName>
    </submittedName>
</protein>
<sequence>MSNKPNGDFQLVDAGVLLALLVVLVWAPRPWGYFFVIASALALRGRILWLRKAPKYVVYALLVYATAFVLDYISIGPQKTDKAWWEVVVLAPLAEEVVFRALPMSRLPPPLGWVFAVFIFGVLHPQNPLLASLYGLALALAYLGGGYPASAALHAFNNALWLYLGTGLF</sequence>
<evidence type="ECO:0000313" key="3">
    <source>
        <dbReference type="EMBL" id="AFA38788.1"/>
    </source>
</evidence>
<keyword evidence="3" id="KW-0378">Hydrolase</keyword>
<keyword evidence="1" id="KW-1133">Transmembrane helix</keyword>
<dbReference type="GO" id="GO:0006508">
    <property type="term" value="P:proteolysis"/>
    <property type="evidence" value="ECO:0007669"/>
    <property type="project" value="UniProtKB-KW"/>
</dbReference>
<feature type="transmembrane region" description="Helical" evidence="1">
    <location>
        <begin position="9"/>
        <end position="27"/>
    </location>
</feature>
<keyword evidence="1" id="KW-0472">Membrane</keyword>
<dbReference type="eggNOG" id="arCOG03736">
    <property type="taxonomic scope" value="Archaea"/>
</dbReference>